<proteinExistence type="predicted"/>
<reference evidence="1 2" key="1">
    <citation type="journal article" date="2020" name="Sci. Rep.">
        <title>A novel cyanobacterial geosmin producer, revising GeoA distribution and dispersion patterns in Bacteria.</title>
        <authorList>
            <person name="Churro C."/>
            <person name="Semedo-Aguiar A.P."/>
            <person name="Silva A.D."/>
            <person name="Pereira-Leal J.B."/>
            <person name="Leite R.B."/>
        </authorList>
    </citation>
    <scope>NUCLEOTIDE SEQUENCE [LARGE SCALE GENOMIC DNA]</scope>
    <source>
        <strain evidence="1 2">IPMA8</strain>
    </source>
</reference>
<evidence type="ECO:0000313" key="1">
    <source>
        <dbReference type="EMBL" id="NQE38366.1"/>
    </source>
</evidence>
<dbReference type="RefSeq" id="WP_172193030.1">
    <property type="nucleotide sequence ID" value="NZ_CAWPPK010000126.1"/>
</dbReference>
<organism evidence="1 2">
    <name type="scientific">Microcoleus asticus IPMA8</name>
    <dbReference type="NCBI Taxonomy" id="2563858"/>
    <lineage>
        <taxon>Bacteria</taxon>
        <taxon>Bacillati</taxon>
        <taxon>Cyanobacteriota</taxon>
        <taxon>Cyanophyceae</taxon>
        <taxon>Oscillatoriophycideae</taxon>
        <taxon>Oscillatoriales</taxon>
        <taxon>Microcoleaceae</taxon>
        <taxon>Microcoleus</taxon>
        <taxon>Microcoleus asticus</taxon>
    </lineage>
</organism>
<accession>A0ABX2D6T7</accession>
<gene>
    <name evidence="1" type="ORF">E5S67_06151</name>
</gene>
<comment type="caution">
    <text evidence="1">The sequence shown here is derived from an EMBL/GenBank/DDBJ whole genome shotgun (WGS) entry which is preliminary data.</text>
</comment>
<protein>
    <submittedName>
        <fullName evidence="1">Uncharacterized protein</fullName>
    </submittedName>
</protein>
<name>A0ABX2D6T7_9CYAN</name>
<dbReference type="EMBL" id="SRRZ01000211">
    <property type="protein sequence ID" value="NQE38366.1"/>
    <property type="molecule type" value="Genomic_DNA"/>
</dbReference>
<sequence length="187" mass="19895">MGKLTNLNPLAVIADADIPASIARDAETAAAIAAHIASADPHAQYLLQSEGDARYEYRAGLASKSIAGPLNYSANTWSSLGTFPGFPFGVQGSPSAIVVGISFNVDVVSPWQQSVCAGLLGPCWWQPASVADQGVRVPLEVHNLSGFFINLRAGRFSQDLRDLQINPESAILIPSTGRVEISLKRFF</sequence>
<dbReference type="Proteomes" id="UP000702425">
    <property type="component" value="Unassembled WGS sequence"/>
</dbReference>
<keyword evidence="2" id="KW-1185">Reference proteome</keyword>
<evidence type="ECO:0000313" key="2">
    <source>
        <dbReference type="Proteomes" id="UP000702425"/>
    </source>
</evidence>